<dbReference type="GO" id="GO:0070291">
    <property type="term" value="P:N-acylethanolamine metabolic process"/>
    <property type="evidence" value="ECO:0007669"/>
    <property type="project" value="TreeGrafter"/>
</dbReference>
<dbReference type="SUPFAM" id="SSF51695">
    <property type="entry name" value="PLC-like phosphodiesterases"/>
    <property type="match status" value="1"/>
</dbReference>
<dbReference type="InterPro" id="IPR017946">
    <property type="entry name" value="PLC-like_Pdiesterase_TIM-brl"/>
</dbReference>
<name>A0A6P3Y8N5_DINQU</name>
<dbReference type="PANTHER" id="PTHR46320">
    <property type="entry name" value="GLYCEROPHOSPHODIESTER PHOSPHODIESTERASE 1"/>
    <property type="match status" value="1"/>
</dbReference>
<dbReference type="OrthoDB" id="197419at2759"/>
<keyword evidence="1" id="KW-0472">Membrane</keyword>
<dbReference type="AlphaFoldDB" id="A0A6P3Y8N5"/>
<proteinExistence type="predicted"/>
<evidence type="ECO:0000259" key="2">
    <source>
        <dbReference type="PROSITE" id="PS51704"/>
    </source>
</evidence>
<gene>
    <name evidence="4" type="primary">LOC106751040</name>
</gene>
<reference evidence="4" key="1">
    <citation type="submission" date="2025-08" db="UniProtKB">
        <authorList>
            <consortium name="RefSeq"/>
        </authorList>
    </citation>
    <scope>IDENTIFICATION</scope>
</reference>
<dbReference type="GeneID" id="106751040"/>
<dbReference type="PANTHER" id="PTHR46320:SF1">
    <property type="entry name" value="GLYCEROPHOSPHODIESTER PHOSPHODIESTERASE 1"/>
    <property type="match status" value="1"/>
</dbReference>
<protein>
    <submittedName>
        <fullName evidence="4">Glycerophosphodiester phosphodiesterase 1 isoform X1</fullName>
    </submittedName>
</protein>
<dbReference type="GO" id="GO:0008889">
    <property type="term" value="F:glycerophosphodiester phosphodiesterase activity"/>
    <property type="evidence" value="ECO:0007669"/>
    <property type="project" value="TreeGrafter"/>
</dbReference>
<evidence type="ECO:0000313" key="3">
    <source>
        <dbReference type="Proteomes" id="UP000515204"/>
    </source>
</evidence>
<dbReference type="KEGG" id="dqu:106751040"/>
<accession>A0A6P3Y8N5</accession>
<dbReference type="RefSeq" id="XP_014487285.1">
    <property type="nucleotide sequence ID" value="XM_014631799.1"/>
</dbReference>
<keyword evidence="1" id="KW-1133">Transmembrane helix</keyword>
<dbReference type="Pfam" id="PF03009">
    <property type="entry name" value="GDPD"/>
    <property type="match status" value="1"/>
</dbReference>
<evidence type="ECO:0000313" key="4">
    <source>
        <dbReference type="RefSeq" id="XP_014487285.1"/>
    </source>
</evidence>
<dbReference type="Gene3D" id="3.20.20.190">
    <property type="entry name" value="Phosphatidylinositol (PI) phosphodiesterase"/>
    <property type="match status" value="1"/>
</dbReference>
<dbReference type="GO" id="GO:0006644">
    <property type="term" value="P:phospholipid metabolic process"/>
    <property type="evidence" value="ECO:0007669"/>
    <property type="project" value="TreeGrafter"/>
</dbReference>
<dbReference type="InterPro" id="IPR030395">
    <property type="entry name" value="GP_PDE_dom"/>
</dbReference>
<organism evidence="3 4">
    <name type="scientific">Dinoponera quadriceps</name>
    <name type="common">South American ant</name>
    <dbReference type="NCBI Taxonomy" id="609295"/>
    <lineage>
        <taxon>Eukaryota</taxon>
        <taxon>Metazoa</taxon>
        <taxon>Ecdysozoa</taxon>
        <taxon>Arthropoda</taxon>
        <taxon>Hexapoda</taxon>
        <taxon>Insecta</taxon>
        <taxon>Pterygota</taxon>
        <taxon>Neoptera</taxon>
        <taxon>Endopterygota</taxon>
        <taxon>Hymenoptera</taxon>
        <taxon>Apocrita</taxon>
        <taxon>Aculeata</taxon>
        <taxon>Formicoidea</taxon>
        <taxon>Formicidae</taxon>
        <taxon>Ponerinae</taxon>
        <taxon>Ponerini</taxon>
        <taxon>Dinoponera</taxon>
    </lineage>
</organism>
<keyword evidence="3" id="KW-1185">Reference proteome</keyword>
<feature type="transmembrane region" description="Helical" evidence="1">
    <location>
        <begin position="12"/>
        <end position="30"/>
    </location>
</feature>
<sequence length="361" mass="41718">MHEIVELIVNSALLWIFLQTTLSVLVTVLYEFSVPWIVWGSLIVLIALKLVRVSPPAAGIVQEILGINPLHLEKDNSMPENHGNGERYCMRVVAHRGGGFDYPENSLSAFKNSKRKGCTAVELDLRLTKDNIPIVFHDSTTERVTGQTGTISEMTWEELGNLDISYNHPLRDKFSDGERIPLLYDALQHCLDNELRIIIDLKESRIEVVQVVLDAYKKYPRLFRRGFITSFNPIILYMIRKKEPRITACLGWRPYYFSRTSYAGLEALGPPRFHNPLKHLAACILDTLYEWLLPRFVYYIVGVSLVLLHKDIVNPHVIEQWFDRDIRVMAWTVNRPSEKTHFSKLLKVTYLTDTLHLEKDM</sequence>
<dbReference type="PROSITE" id="PS50007">
    <property type="entry name" value="PIPLC_X_DOMAIN"/>
    <property type="match status" value="1"/>
</dbReference>
<dbReference type="GO" id="GO:0005886">
    <property type="term" value="C:plasma membrane"/>
    <property type="evidence" value="ECO:0007669"/>
    <property type="project" value="TreeGrafter"/>
</dbReference>
<dbReference type="Proteomes" id="UP000515204">
    <property type="component" value="Unplaced"/>
</dbReference>
<evidence type="ECO:0000256" key="1">
    <source>
        <dbReference type="SAM" id="Phobius"/>
    </source>
</evidence>
<feature type="domain" description="GP-PDE" evidence="2">
    <location>
        <begin position="90"/>
        <end position="329"/>
    </location>
</feature>
<dbReference type="GO" id="GO:0006580">
    <property type="term" value="P:ethanolamine metabolic process"/>
    <property type="evidence" value="ECO:0007669"/>
    <property type="project" value="TreeGrafter"/>
</dbReference>
<keyword evidence="1" id="KW-0812">Transmembrane</keyword>
<dbReference type="CDD" id="cd08573">
    <property type="entry name" value="GDPD_GDE1"/>
    <property type="match status" value="1"/>
</dbReference>
<dbReference type="PROSITE" id="PS51704">
    <property type="entry name" value="GP_PDE"/>
    <property type="match status" value="1"/>
</dbReference>